<evidence type="ECO:0000256" key="1">
    <source>
        <dbReference type="SAM" id="MobiDB-lite"/>
    </source>
</evidence>
<keyword evidence="3" id="KW-1185">Reference proteome</keyword>
<dbReference type="Proteomes" id="UP000011571">
    <property type="component" value="Unassembled WGS sequence"/>
</dbReference>
<gene>
    <name evidence="2" type="ORF">C454_06482</name>
</gene>
<evidence type="ECO:0000313" key="2">
    <source>
        <dbReference type="EMBL" id="ELZ83936.1"/>
    </source>
</evidence>
<accession>M0HHF4</accession>
<name>M0HHF4_HALGM</name>
<dbReference type="AlphaFoldDB" id="M0HHF4"/>
<reference evidence="2 3" key="1">
    <citation type="journal article" date="2014" name="PLoS Genet.">
        <title>Phylogenetically driven sequencing of extremely halophilic archaea reveals strategies for static and dynamic osmo-response.</title>
        <authorList>
            <person name="Becker E.A."/>
            <person name="Seitzer P.M."/>
            <person name="Tritt A."/>
            <person name="Larsen D."/>
            <person name="Krusor M."/>
            <person name="Yao A.I."/>
            <person name="Wu D."/>
            <person name="Madern D."/>
            <person name="Eisen J.A."/>
            <person name="Darling A.E."/>
            <person name="Facciotti M.T."/>
        </authorList>
    </citation>
    <scope>NUCLEOTIDE SEQUENCE [LARGE SCALE GENOMIC DNA]</scope>
    <source>
        <strain evidence="3">ATCC 33959 / DSM 4427 / JCM 8863 / NBRC 102184 / NCIMB 2188 / Ma 2.38</strain>
    </source>
</reference>
<feature type="compositionally biased region" description="Basic and acidic residues" evidence="1">
    <location>
        <begin position="50"/>
        <end position="63"/>
    </location>
</feature>
<feature type="region of interest" description="Disordered" evidence="1">
    <location>
        <begin position="1"/>
        <end position="79"/>
    </location>
</feature>
<proteinExistence type="predicted"/>
<dbReference type="EMBL" id="AOLJ01000011">
    <property type="protein sequence ID" value="ELZ83936.1"/>
    <property type="molecule type" value="Genomic_DNA"/>
</dbReference>
<evidence type="ECO:0000313" key="3">
    <source>
        <dbReference type="Proteomes" id="UP000011571"/>
    </source>
</evidence>
<feature type="compositionally biased region" description="Basic and acidic residues" evidence="1">
    <location>
        <begin position="19"/>
        <end position="28"/>
    </location>
</feature>
<sequence>MIDPATGAVKSDSLGRYSGETDDRKVGDESGSGAARRRDGRGSAAARMRLGYDSKTARDRDCRNVQAADSTDPAFVRLT</sequence>
<organism evidence="2 3">
    <name type="scientific">Haloferax gibbonsii (strain ATCC 33959 / DSM 4427 / JCM 8863 / NBRC 102184 / NCIMB 2188 / Ma 2.38)</name>
    <dbReference type="NCBI Taxonomy" id="1227459"/>
    <lineage>
        <taxon>Archaea</taxon>
        <taxon>Methanobacteriati</taxon>
        <taxon>Methanobacteriota</taxon>
        <taxon>Stenosarchaea group</taxon>
        <taxon>Halobacteria</taxon>
        <taxon>Halobacteriales</taxon>
        <taxon>Haloferacaceae</taxon>
        <taxon>Haloferax</taxon>
    </lineage>
</organism>
<comment type="caution">
    <text evidence="2">The sequence shown here is derived from an EMBL/GenBank/DDBJ whole genome shotgun (WGS) entry which is preliminary data.</text>
</comment>
<protein>
    <submittedName>
        <fullName evidence="2">Uncharacterized protein</fullName>
    </submittedName>
</protein>